<feature type="signal peptide" evidence="1">
    <location>
        <begin position="1"/>
        <end position="22"/>
    </location>
</feature>
<dbReference type="EnsemblPlants" id="Ma01_t01150.1">
    <property type="protein sequence ID" value="Ma01_p01150.1"/>
    <property type="gene ID" value="Ma01_g01150"/>
</dbReference>
<keyword evidence="1" id="KW-0732">Signal</keyword>
<dbReference type="Proteomes" id="UP000012960">
    <property type="component" value="Unplaced"/>
</dbReference>
<accession>A0A804HP05</accession>
<organism evidence="2 3">
    <name type="scientific">Musa acuminata subsp. malaccensis</name>
    <name type="common">Wild banana</name>
    <name type="synonym">Musa malaccensis</name>
    <dbReference type="NCBI Taxonomy" id="214687"/>
    <lineage>
        <taxon>Eukaryota</taxon>
        <taxon>Viridiplantae</taxon>
        <taxon>Streptophyta</taxon>
        <taxon>Embryophyta</taxon>
        <taxon>Tracheophyta</taxon>
        <taxon>Spermatophyta</taxon>
        <taxon>Magnoliopsida</taxon>
        <taxon>Liliopsida</taxon>
        <taxon>Zingiberales</taxon>
        <taxon>Musaceae</taxon>
        <taxon>Musa</taxon>
    </lineage>
</organism>
<evidence type="ECO:0000313" key="3">
    <source>
        <dbReference type="Proteomes" id="UP000012960"/>
    </source>
</evidence>
<protein>
    <submittedName>
        <fullName evidence="2">Uncharacterized protein</fullName>
    </submittedName>
</protein>
<dbReference type="PANTHER" id="PTHR34683">
    <property type="entry name" value="EXPRESSED PROTEIN-RELATED"/>
    <property type="match status" value="1"/>
</dbReference>
<sequence>MKKVRVFVAFLAVASSITLVVASPDPRASSSPSKEVRLSLQLPHGLGSSREGGAGLGSRKGVEGKFASRFDGLRFIETLVTAHR</sequence>
<reference evidence="2" key="1">
    <citation type="submission" date="2021-05" db="UniProtKB">
        <authorList>
            <consortium name="EnsemblPlants"/>
        </authorList>
    </citation>
    <scope>IDENTIFICATION</scope>
    <source>
        <strain evidence="2">subsp. malaccensis</strain>
    </source>
</reference>
<evidence type="ECO:0000313" key="2">
    <source>
        <dbReference type="EnsemblPlants" id="Ma01_p01150.1"/>
    </source>
</evidence>
<keyword evidence="3" id="KW-1185">Reference proteome</keyword>
<feature type="chain" id="PRO_5032563184" evidence="1">
    <location>
        <begin position="23"/>
        <end position="84"/>
    </location>
</feature>
<dbReference type="PANTHER" id="PTHR34683:SF2">
    <property type="entry name" value="EXPRESSED PROTEIN"/>
    <property type="match status" value="1"/>
</dbReference>
<proteinExistence type="predicted"/>
<dbReference type="Gramene" id="Ma01_t01150.1">
    <property type="protein sequence ID" value="Ma01_p01150.1"/>
    <property type="gene ID" value="Ma01_g01150"/>
</dbReference>
<dbReference type="InParanoid" id="A0A804HP05"/>
<evidence type="ECO:0000256" key="1">
    <source>
        <dbReference type="SAM" id="SignalP"/>
    </source>
</evidence>
<name>A0A804HP05_MUSAM</name>
<dbReference type="AlphaFoldDB" id="A0A804HP05"/>